<keyword evidence="3" id="KW-1185">Reference proteome</keyword>
<evidence type="ECO:0000313" key="3">
    <source>
        <dbReference type="Proteomes" id="UP000578449"/>
    </source>
</evidence>
<dbReference type="RefSeq" id="WP_221336759.1">
    <property type="nucleotide sequence ID" value="NZ_BAABIX010000002.1"/>
</dbReference>
<dbReference type="AlphaFoldDB" id="A0A840PEQ7"/>
<dbReference type="InterPro" id="IPR032710">
    <property type="entry name" value="NTF2-like_dom_sf"/>
</dbReference>
<evidence type="ECO:0000259" key="1">
    <source>
        <dbReference type="Pfam" id="PF13577"/>
    </source>
</evidence>
<organism evidence="2 3">
    <name type="scientific">Thermocatellispora tengchongensis</name>
    <dbReference type="NCBI Taxonomy" id="1073253"/>
    <lineage>
        <taxon>Bacteria</taxon>
        <taxon>Bacillati</taxon>
        <taxon>Actinomycetota</taxon>
        <taxon>Actinomycetes</taxon>
        <taxon>Streptosporangiales</taxon>
        <taxon>Streptosporangiaceae</taxon>
        <taxon>Thermocatellispora</taxon>
    </lineage>
</organism>
<gene>
    <name evidence="2" type="ORF">HNP84_005381</name>
</gene>
<evidence type="ECO:0000313" key="2">
    <source>
        <dbReference type="EMBL" id="MBB5135637.1"/>
    </source>
</evidence>
<dbReference type="EMBL" id="JACHGN010000011">
    <property type="protein sequence ID" value="MBB5135637.1"/>
    <property type="molecule type" value="Genomic_DNA"/>
</dbReference>
<proteinExistence type="predicted"/>
<comment type="caution">
    <text evidence="2">The sequence shown here is derived from an EMBL/GenBank/DDBJ whole genome shotgun (WGS) entry which is preliminary data.</text>
</comment>
<dbReference type="Proteomes" id="UP000578449">
    <property type="component" value="Unassembled WGS sequence"/>
</dbReference>
<feature type="domain" description="SnoaL-like" evidence="1">
    <location>
        <begin position="9"/>
        <end position="130"/>
    </location>
</feature>
<dbReference type="SUPFAM" id="SSF54427">
    <property type="entry name" value="NTF2-like"/>
    <property type="match status" value="1"/>
</dbReference>
<sequence>MRDIEARLRTLEDKDAIRGLLIKGWRALDQKDWETWIGCWHPEAQLAFGPWEPLRGREAILTAVRDAESPYAAMMHYVHNTHFEIDGDRATGVGYMLFVGVPDGTAAGDHFDMGGAYDWEFVRTQEGWRVLGQHLTLTWSLGVDTLGAFADA</sequence>
<reference evidence="2 3" key="1">
    <citation type="submission" date="2020-08" db="EMBL/GenBank/DDBJ databases">
        <title>Genomic Encyclopedia of Type Strains, Phase IV (KMG-IV): sequencing the most valuable type-strain genomes for metagenomic binning, comparative biology and taxonomic classification.</title>
        <authorList>
            <person name="Goeker M."/>
        </authorList>
    </citation>
    <scope>NUCLEOTIDE SEQUENCE [LARGE SCALE GENOMIC DNA]</scope>
    <source>
        <strain evidence="2 3">DSM 45615</strain>
    </source>
</reference>
<name>A0A840PEQ7_9ACTN</name>
<dbReference type="Gene3D" id="3.10.450.50">
    <property type="match status" value="1"/>
</dbReference>
<accession>A0A840PEQ7</accession>
<protein>
    <recommendedName>
        <fullName evidence="1">SnoaL-like domain-containing protein</fullName>
    </recommendedName>
</protein>
<dbReference type="Pfam" id="PF13577">
    <property type="entry name" value="SnoaL_4"/>
    <property type="match status" value="1"/>
</dbReference>
<dbReference type="InterPro" id="IPR037401">
    <property type="entry name" value="SnoaL-like"/>
</dbReference>